<dbReference type="RefSeq" id="WP_090768680.1">
    <property type="nucleotide sequence ID" value="NZ_FNFB01000014.1"/>
</dbReference>
<organism evidence="6 7">
    <name type="scientific">Nonomuraea maritima</name>
    <dbReference type="NCBI Taxonomy" id="683260"/>
    <lineage>
        <taxon>Bacteria</taxon>
        <taxon>Bacillati</taxon>
        <taxon>Actinomycetota</taxon>
        <taxon>Actinomycetes</taxon>
        <taxon>Streptosporangiales</taxon>
        <taxon>Streptosporangiaceae</taxon>
        <taxon>Nonomuraea</taxon>
    </lineage>
</organism>
<keyword evidence="7" id="KW-1185">Reference proteome</keyword>
<keyword evidence="1" id="KW-0805">Transcription regulation</keyword>
<dbReference type="Pfam" id="PF13490">
    <property type="entry name" value="zf-HC2"/>
    <property type="match status" value="1"/>
</dbReference>
<feature type="domain" description="Putative zinc-finger" evidence="5">
    <location>
        <begin position="3"/>
        <end position="36"/>
    </location>
</feature>
<dbReference type="AlphaFoldDB" id="A0A1G9GLM4"/>
<protein>
    <submittedName>
        <fullName evidence="6">Putative zinc-finger</fullName>
    </submittedName>
</protein>
<accession>A0A1G9GLM4</accession>
<evidence type="ECO:0000256" key="2">
    <source>
        <dbReference type="ARBA" id="ARBA00023163"/>
    </source>
</evidence>
<name>A0A1G9GLM4_9ACTN</name>
<keyword evidence="6" id="KW-0479">Metal-binding</keyword>
<evidence type="ECO:0000313" key="7">
    <source>
        <dbReference type="Proteomes" id="UP000198683"/>
    </source>
</evidence>
<keyword evidence="4" id="KW-0812">Transmembrane</keyword>
<keyword evidence="2" id="KW-0804">Transcription</keyword>
<dbReference type="InterPro" id="IPR027383">
    <property type="entry name" value="Znf_put"/>
</dbReference>
<reference evidence="6 7" key="1">
    <citation type="submission" date="2016-10" db="EMBL/GenBank/DDBJ databases">
        <authorList>
            <person name="de Groot N.N."/>
        </authorList>
    </citation>
    <scope>NUCLEOTIDE SEQUENCE [LARGE SCALE GENOMIC DNA]</scope>
    <source>
        <strain evidence="6 7">CGMCC 4.5681</strain>
    </source>
</reference>
<evidence type="ECO:0000256" key="4">
    <source>
        <dbReference type="SAM" id="Phobius"/>
    </source>
</evidence>
<evidence type="ECO:0000313" key="6">
    <source>
        <dbReference type="EMBL" id="SDL01598.1"/>
    </source>
</evidence>
<gene>
    <name evidence="6" type="ORF">SAMN05421874_114130</name>
</gene>
<feature type="transmembrane region" description="Helical" evidence="4">
    <location>
        <begin position="85"/>
        <end position="106"/>
    </location>
</feature>
<evidence type="ECO:0000256" key="3">
    <source>
        <dbReference type="SAM" id="MobiDB-lite"/>
    </source>
</evidence>
<dbReference type="STRING" id="683260.SAMN05421874_114130"/>
<keyword evidence="4" id="KW-1133">Transmembrane helix</keyword>
<feature type="region of interest" description="Disordered" evidence="3">
    <location>
        <begin position="130"/>
        <end position="151"/>
    </location>
</feature>
<evidence type="ECO:0000256" key="1">
    <source>
        <dbReference type="ARBA" id="ARBA00023015"/>
    </source>
</evidence>
<dbReference type="GO" id="GO:0008270">
    <property type="term" value="F:zinc ion binding"/>
    <property type="evidence" value="ECO:0007669"/>
    <property type="project" value="UniProtKB-KW"/>
</dbReference>
<keyword evidence="4" id="KW-0472">Membrane</keyword>
<keyword evidence="6" id="KW-0862">Zinc</keyword>
<dbReference type="Proteomes" id="UP000198683">
    <property type="component" value="Unassembled WGS sequence"/>
</dbReference>
<dbReference type="EMBL" id="FNFB01000014">
    <property type="protein sequence ID" value="SDL01598.1"/>
    <property type="molecule type" value="Genomic_DNA"/>
</dbReference>
<sequence>MTCEEVRIALGAHALGALDEDEATEVDLHLATCEACGAELLDLEGVAGFLGKVSERDVELVASPPRQVLERLLSDRARRTRRARALLAVAASAAVLVTGGTVWTAVQSSHGGGSTSVVAASAPPAPESRAFQADQAPETLARKAVPSPNAEDRQLQAVAGQEFPGANRPKGYTATVTAFPAAAGTELGVVVGGVPSGTNCRLVVVARDGRHDTSGSWVVGAAGYQDNAAYQLRTTLALRDIDRFEVVDGTGALLVEIPVER</sequence>
<evidence type="ECO:0000259" key="5">
    <source>
        <dbReference type="Pfam" id="PF13490"/>
    </source>
</evidence>
<dbReference type="InterPro" id="IPR041916">
    <property type="entry name" value="Anti_sigma_zinc_sf"/>
</dbReference>
<keyword evidence="6" id="KW-0863">Zinc-finger</keyword>
<dbReference type="Gene3D" id="1.10.10.1320">
    <property type="entry name" value="Anti-sigma factor, zinc-finger domain"/>
    <property type="match status" value="1"/>
</dbReference>
<proteinExistence type="predicted"/>